<protein>
    <submittedName>
        <fullName evidence="1">Uncharacterized protein</fullName>
    </submittedName>
</protein>
<dbReference type="EMBL" id="CM044701">
    <property type="protein sequence ID" value="KAI5680701.1"/>
    <property type="molecule type" value="Genomic_DNA"/>
</dbReference>
<accession>A0ACC0C6Z2</accession>
<keyword evidence="2" id="KW-1185">Reference proteome</keyword>
<sequence length="424" mass="46952">MTPTKSAAFFWFLTFAIILISLYASNSQTISSQLSFIQRVIKKLSGLEELIRVIGLENFAPRHHRHHHHHHHKKKHEEKFCNESSTIWKNSKLIEANYDVSLVLTVDLKGCANFSSVQKAVDAVPDHSSSTTLIIVDSGTYREKVVVNANKTNLVIEGQGYLETVIAWNDTNNSTGSTSLSASVSISAPDFRAYNISFQNTAPPPSPGVVGAQAVALRISGDKAAFYGCGFYGAQDTLNDDRGRHYFKQCFIQGSIDFIFGNARSLYEDCTLNSIANEVGVGISGAISAQGKDKENEESGFSFLNCKIGGSGRIWLGRAWGSYATVVFSKTYMSQVVSPDGWNDWRDPSRDLTVFFGEYGCYGPGANYTYRVPYARQLKQSEAASYMDISYIDGQQWLLPKLNSSSVFHSFNNPTHTPHLLQIL</sequence>
<dbReference type="Proteomes" id="UP001060085">
    <property type="component" value="Linkage Group LG01"/>
</dbReference>
<evidence type="ECO:0000313" key="1">
    <source>
        <dbReference type="EMBL" id="KAI5680701.1"/>
    </source>
</evidence>
<comment type="caution">
    <text evidence="1">The sequence shown here is derived from an EMBL/GenBank/DDBJ whole genome shotgun (WGS) entry which is preliminary data.</text>
</comment>
<gene>
    <name evidence="1" type="ORF">M9H77_01928</name>
</gene>
<evidence type="ECO:0000313" key="2">
    <source>
        <dbReference type="Proteomes" id="UP001060085"/>
    </source>
</evidence>
<organism evidence="1 2">
    <name type="scientific">Catharanthus roseus</name>
    <name type="common">Madagascar periwinkle</name>
    <name type="synonym">Vinca rosea</name>
    <dbReference type="NCBI Taxonomy" id="4058"/>
    <lineage>
        <taxon>Eukaryota</taxon>
        <taxon>Viridiplantae</taxon>
        <taxon>Streptophyta</taxon>
        <taxon>Embryophyta</taxon>
        <taxon>Tracheophyta</taxon>
        <taxon>Spermatophyta</taxon>
        <taxon>Magnoliopsida</taxon>
        <taxon>eudicotyledons</taxon>
        <taxon>Gunneridae</taxon>
        <taxon>Pentapetalae</taxon>
        <taxon>asterids</taxon>
        <taxon>lamiids</taxon>
        <taxon>Gentianales</taxon>
        <taxon>Apocynaceae</taxon>
        <taxon>Rauvolfioideae</taxon>
        <taxon>Vinceae</taxon>
        <taxon>Catharanthinae</taxon>
        <taxon>Catharanthus</taxon>
    </lineage>
</organism>
<proteinExistence type="predicted"/>
<name>A0ACC0C6Z2_CATRO</name>
<reference evidence="2" key="1">
    <citation type="journal article" date="2023" name="Nat. Plants">
        <title>Single-cell RNA sequencing provides a high-resolution roadmap for understanding the multicellular compartmentation of specialized metabolism.</title>
        <authorList>
            <person name="Sun S."/>
            <person name="Shen X."/>
            <person name="Li Y."/>
            <person name="Li Y."/>
            <person name="Wang S."/>
            <person name="Li R."/>
            <person name="Zhang H."/>
            <person name="Shen G."/>
            <person name="Guo B."/>
            <person name="Wei J."/>
            <person name="Xu J."/>
            <person name="St-Pierre B."/>
            <person name="Chen S."/>
            <person name="Sun C."/>
        </authorList>
    </citation>
    <scope>NUCLEOTIDE SEQUENCE [LARGE SCALE GENOMIC DNA]</scope>
</reference>